<organism evidence="12 13">
    <name type="scientific">Phoenix dactylifera</name>
    <name type="common">Date palm</name>
    <dbReference type="NCBI Taxonomy" id="42345"/>
    <lineage>
        <taxon>Eukaryota</taxon>
        <taxon>Viridiplantae</taxon>
        <taxon>Streptophyta</taxon>
        <taxon>Embryophyta</taxon>
        <taxon>Tracheophyta</taxon>
        <taxon>Spermatophyta</taxon>
        <taxon>Magnoliopsida</taxon>
        <taxon>Liliopsida</taxon>
        <taxon>Arecaceae</taxon>
        <taxon>Coryphoideae</taxon>
        <taxon>Phoeniceae</taxon>
        <taxon>Phoenix</taxon>
    </lineage>
</organism>
<evidence type="ECO:0000313" key="13">
    <source>
        <dbReference type="RefSeq" id="XP_038989889.1"/>
    </source>
</evidence>
<comment type="subcellular location">
    <subcellularLocation>
        <location evidence="2">Membrane</location>
        <topology evidence="2">Single-pass membrane protein</topology>
    </subcellularLocation>
</comment>
<dbReference type="InterPro" id="IPR001128">
    <property type="entry name" value="Cyt_P450"/>
</dbReference>
<sequence>MDLVLLEKALLGLFAAVTLAIAASKLPGKRFGDDLNHRNRTALAKRFGDIFVLRMGQWNLVVVSSLEMARDVLHTQGVEFGSRTCNVVFDIFTGKGQDMVFTIYGEHWRKVCRIMTVPFFTNKVVQQNRHGWEEEARRVVEDVKAIPNAATELGGHFWRRRWWG</sequence>
<evidence type="ECO:0000256" key="5">
    <source>
        <dbReference type="ARBA" id="ARBA00022723"/>
    </source>
</evidence>
<keyword evidence="6" id="KW-0560">Oxidoreductase</keyword>
<dbReference type="KEGG" id="pda:120113138"/>
<dbReference type="PRINTS" id="PR00463">
    <property type="entry name" value="EP450I"/>
</dbReference>
<dbReference type="PANTHER" id="PTHR47948:SF4">
    <property type="entry name" value="TRANS-CINNAMATE 4-MONOOXYGENASE"/>
    <property type="match status" value="1"/>
</dbReference>
<keyword evidence="5" id="KW-0479">Metal-binding</keyword>
<dbReference type="Proteomes" id="UP000228380">
    <property type="component" value="Chromosome 14"/>
</dbReference>
<dbReference type="OrthoDB" id="781648at2759"/>
<dbReference type="GO" id="GO:0016710">
    <property type="term" value="F:trans-cinnamate 4-monooxygenase activity"/>
    <property type="evidence" value="ECO:0007669"/>
    <property type="project" value="UniProtKB-EC"/>
</dbReference>
<reference evidence="12" key="1">
    <citation type="journal article" date="2019" name="Nat. Commun.">
        <title>Genome-wide association mapping of date palm fruit traits.</title>
        <authorList>
            <person name="Hazzouri K.M."/>
            <person name="Gros-Balthazard M."/>
            <person name="Flowers J.M."/>
            <person name="Copetti D."/>
            <person name="Lemansour A."/>
            <person name="Lebrun M."/>
            <person name="Masmoudi K."/>
            <person name="Ferrand S."/>
            <person name="Dhar M.I."/>
            <person name="Fresquez Z.A."/>
            <person name="Rosas U."/>
            <person name="Zhang J."/>
            <person name="Talag J."/>
            <person name="Lee S."/>
            <person name="Kudrna D."/>
            <person name="Powell R.F."/>
            <person name="Leitch I.J."/>
            <person name="Krueger R.R."/>
            <person name="Wing R.A."/>
            <person name="Amiri K.M.A."/>
            <person name="Purugganan M.D."/>
        </authorList>
    </citation>
    <scope>NUCLEOTIDE SEQUENCE [LARGE SCALE GENOMIC DNA]</scope>
    <source>
        <strain evidence="12">cv. Khalas</strain>
    </source>
</reference>
<proteinExistence type="inferred from homology"/>
<evidence type="ECO:0000256" key="2">
    <source>
        <dbReference type="ARBA" id="ARBA00004167"/>
    </source>
</evidence>
<evidence type="ECO:0000313" key="12">
    <source>
        <dbReference type="Proteomes" id="UP000228380"/>
    </source>
</evidence>
<evidence type="ECO:0000256" key="7">
    <source>
        <dbReference type="ARBA" id="ARBA00023004"/>
    </source>
</evidence>
<protein>
    <recommendedName>
        <fullName evidence="10">trans-cinnamate 4-monooxygenase</fullName>
        <ecNumber evidence="10">1.14.14.91</ecNumber>
    </recommendedName>
</protein>
<comment type="cofactor">
    <cofactor evidence="1">
        <name>heme</name>
        <dbReference type="ChEBI" id="CHEBI:30413"/>
    </cofactor>
</comment>
<dbReference type="GO" id="GO:0016020">
    <property type="term" value="C:membrane"/>
    <property type="evidence" value="ECO:0007669"/>
    <property type="project" value="UniProtKB-SubCell"/>
</dbReference>
<name>A0A8B9B2A0_PHODC</name>
<dbReference type="AlphaFoldDB" id="A0A8B9B2A0"/>
<keyword evidence="12" id="KW-1185">Reference proteome</keyword>
<keyword evidence="7" id="KW-0408">Iron</keyword>
<dbReference type="SUPFAM" id="SSF48264">
    <property type="entry name" value="Cytochrome P450"/>
    <property type="match status" value="1"/>
</dbReference>
<dbReference type="PANTHER" id="PTHR47948">
    <property type="entry name" value="TRANS-CINNAMATE 4-MONOOXYGENASE"/>
    <property type="match status" value="1"/>
</dbReference>
<evidence type="ECO:0000256" key="4">
    <source>
        <dbReference type="ARBA" id="ARBA00022617"/>
    </source>
</evidence>
<evidence type="ECO:0000256" key="1">
    <source>
        <dbReference type="ARBA" id="ARBA00001971"/>
    </source>
</evidence>
<dbReference type="GO" id="GO:0005506">
    <property type="term" value="F:iron ion binding"/>
    <property type="evidence" value="ECO:0007669"/>
    <property type="project" value="InterPro"/>
</dbReference>
<dbReference type="GO" id="GO:0009808">
    <property type="term" value="P:lignin metabolic process"/>
    <property type="evidence" value="ECO:0007669"/>
    <property type="project" value="TreeGrafter"/>
</dbReference>
<evidence type="ECO:0000256" key="11">
    <source>
        <dbReference type="ARBA" id="ARBA00048198"/>
    </source>
</evidence>
<comment type="catalytic activity">
    <reaction evidence="11">
        <text>(E)-cinnamate + reduced [NADPH--hemoprotein reductase] + O2 = (E)-4-coumarate + oxidized [NADPH--hemoprotein reductase] + H2O + H(+)</text>
        <dbReference type="Rhea" id="RHEA:10608"/>
        <dbReference type="Rhea" id="RHEA-COMP:11964"/>
        <dbReference type="Rhea" id="RHEA-COMP:11965"/>
        <dbReference type="ChEBI" id="CHEBI:12876"/>
        <dbReference type="ChEBI" id="CHEBI:15377"/>
        <dbReference type="ChEBI" id="CHEBI:15378"/>
        <dbReference type="ChEBI" id="CHEBI:15379"/>
        <dbReference type="ChEBI" id="CHEBI:15669"/>
        <dbReference type="ChEBI" id="CHEBI:57618"/>
        <dbReference type="ChEBI" id="CHEBI:58210"/>
        <dbReference type="EC" id="1.14.14.91"/>
    </reaction>
</comment>
<dbReference type="GO" id="GO:0020037">
    <property type="term" value="F:heme binding"/>
    <property type="evidence" value="ECO:0007669"/>
    <property type="project" value="InterPro"/>
</dbReference>
<evidence type="ECO:0000256" key="6">
    <source>
        <dbReference type="ARBA" id="ARBA00023002"/>
    </source>
</evidence>
<dbReference type="InterPro" id="IPR002401">
    <property type="entry name" value="Cyt_P450_E_grp-I"/>
</dbReference>
<evidence type="ECO:0000256" key="9">
    <source>
        <dbReference type="ARBA" id="ARBA00037893"/>
    </source>
</evidence>
<dbReference type="Pfam" id="PF00067">
    <property type="entry name" value="p450"/>
    <property type="match status" value="1"/>
</dbReference>
<gene>
    <name evidence="13" type="primary">LOC120113138</name>
</gene>
<dbReference type="InterPro" id="IPR036396">
    <property type="entry name" value="Cyt_P450_sf"/>
</dbReference>
<keyword evidence="4" id="KW-0349">Heme</keyword>
<keyword evidence="8" id="KW-0503">Monooxygenase</keyword>
<evidence type="ECO:0000256" key="8">
    <source>
        <dbReference type="ARBA" id="ARBA00023033"/>
    </source>
</evidence>
<reference evidence="13" key="2">
    <citation type="submission" date="2025-08" db="UniProtKB">
        <authorList>
            <consortium name="RefSeq"/>
        </authorList>
    </citation>
    <scope>IDENTIFICATION</scope>
    <source>
        <tissue evidence="13">Young leaves</tissue>
    </source>
</reference>
<comment type="similarity">
    <text evidence="3">Belongs to the cytochrome P450 family.</text>
</comment>
<dbReference type="Gene3D" id="1.10.630.10">
    <property type="entry name" value="Cytochrome P450"/>
    <property type="match status" value="1"/>
</dbReference>
<dbReference type="RefSeq" id="XP_038989889.1">
    <property type="nucleotide sequence ID" value="XM_039133961.1"/>
</dbReference>
<evidence type="ECO:0000256" key="10">
    <source>
        <dbReference type="ARBA" id="ARBA00038946"/>
    </source>
</evidence>
<dbReference type="EC" id="1.14.14.91" evidence="10"/>
<dbReference type="GeneID" id="120113138"/>
<evidence type="ECO:0000256" key="3">
    <source>
        <dbReference type="ARBA" id="ARBA00010617"/>
    </source>
</evidence>
<comment type="pathway">
    <text evidence="9">Phenylpropanoid metabolism; trans-4-coumarate biosynthesis; trans-4-coumarate from trans-cinnamate: step 1/1.</text>
</comment>
<accession>A0A8B9B2A0</accession>